<evidence type="ECO:0000313" key="3">
    <source>
        <dbReference type="Proteomes" id="UP001295423"/>
    </source>
</evidence>
<feature type="compositionally biased region" description="Low complexity" evidence="1">
    <location>
        <begin position="61"/>
        <end position="72"/>
    </location>
</feature>
<feature type="region of interest" description="Disordered" evidence="1">
    <location>
        <begin position="137"/>
        <end position="159"/>
    </location>
</feature>
<keyword evidence="3" id="KW-1185">Reference proteome</keyword>
<evidence type="ECO:0000256" key="1">
    <source>
        <dbReference type="SAM" id="MobiDB-lite"/>
    </source>
</evidence>
<feature type="region of interest" description="Disordered" evidence="1">
    <location>
        <begin position="199"/>
        <end position="245"/>
    </location>
</feature>
<gene>
    <name evidence="2" type="ORF">CYCCA115_LOCUS2073</name>
</gene>
<dbReference type="AlphaFoldDB" id="A0AAD2CFB1"/>
<dbReference type="Proteomes" id="UP001295423">
    <property type="component" value="Unassembled WGS sequence"/>
</dbReference>
<feature type="compositionally biased region" description="Basic and acidic residues" evidence="1">
    <location>
        <begin position="219"/>
        <end position="228"/>
    </location>
</feature>
<reference evidence="2" key="1">
    <citation type="submission" date="2023-08" db="EMBL/GenBank/DDBJ databases">
        <authorList>
            <person name="Audoor S."/>
            <person name="Bilcke G."/>
        </authorList>
    </citation>
    <scope>NUCLEOTIDE SEQUENCE</scope>
</reference>
<name>A0AAD2CFB1_9STRA</name>
<proteinExistence type="predicted"/>
<comment type="caution">
    <text evidence="2">The sequence shown here is derived from an EMBL/GenBank/DDBJ whole genome shotgun (WGS) entry which is preliminary data.</text>
</comment>
<sequence length="511" mass="56610">MQGYVIRTVSTFDDSMLRRNANIHGMEDPPEDEISPRGAMEFPDAEASRAQKKDTDKKNTSMVSKSSTASSRSLKRNLSDSQLVANTSKSSMHSWKCSLCFHDNLNTMLSACAMCGTNMDASFMAALNALDNLKDPSVHNDEEDINRSSGGSDKSDGEKLFTASFTDRDSSFRTAGDEDATFVSFQTAQQSVDMRADVSTINPETVGTSIQGDGSSIMEDEHEKENRSNENSSTKSDTSAKARSDISVRDTMLKLSQSLMDISVGSSVTMQNQTSMVLQDTSMSEGNGMSTNDALVSNKTTTIDTTDDSIHTLLNVTRSEVDDEFDPMLFQREEIEDADYLGGRQDDSEELLEEVECGFEKAETPTMENIAGHPSAFEKEIQLDEYIQQSRDGQQRNATDESFGVFPHVTKIEKEIQLDEYIQQSRDEQQRTATDQSFDVFPYVAKAERNGSIKVGENKSRSQVQTEVAMGDQEGIIQERESFVDQNIWRIRKTVALTVAVIVLVSIFAIA</sequence>
<feature type="region of interest" description="Disordered" evidence="1">
    <location>
        <begin position="22"/>
        <end position="78"/>
    </location>
</feature>
<accession>A0AAD2CFB1</accession>
<evidence type="ECO:0000313" key="2">
    <source>
        <dbReference type="EMBL" id="CAJ1930759.1"/>
    </source>
</evidence>
<protein>
    <submittedName>
        <fullName evidence="2">Uncharacterized protein</fullName>
    </submittedName>
</protein>
<dbReference type="EMBL" id="CAKOGP040000113">
    <property type="protein sequence ID" value="CAJ1930759.1"/>
    <property type="molecule type" value="Genomic_DNA"/>
</dbReference>
<feature type="compositionally biased region" description="Polar residues" evidence="1">
    <location>
        <begin position="199"/>
        <end position="214"/>
    </location>
</feature>
<organism evidence="2 3">
    <name type="scientific">Cylindrotheca closterium</name>
    <dbReference type="NCBI Taxonomy" id="2856"/>
    <lineage>
        <taxon>Eukaryota</taxon>
        <taxon>Sar</taxon>
        <taxon>Stramenopiles</taxon>
        <taxon>Ochrophyta</taxon>
        <taxon>Bacillariophyta</taxon>
        <taxon>Bacillariophyceae</taxon>
        <taxon>Bacillariophycidae</taxon>
        <taxon>Bacillariales</taxon>
        <taxon>Bacillariaceae</taxon>
        <taxon>Cylindrotheca</taxon>
    </lineage>
</organism>
<feature type="compositionally biased region" description="Basic and acidic residues" evidence="1">
    <location>
        <begin position="46"/>
        <end position="59"/>
    </location>
</feature>